<dbReference type="Proteomes" id="UP000823775">
    <property type="component" value="Unassembled WGS sequence"/>
</dbReference>
<comment type="caution">
    <text evidence="2">The sequence shown here is derived from an EMBL/GenBank/DDBJ whole genome shotgun (WGS) entry which is preliminary data.</text>
</comment>
<evidence type="ECO:0000313" key="2">
    <source>
        <dbReference type="EMBL" id="MCE3051990.1"/>
    </source>
</evidence>
<sequence>MAQKSNKGKGVASSSQGTKRASMGQEAQNKDASMPKTTLVIWTPLGHSARRRPINVEVVIRDVLRRARVKKRVGPEFEEPFDDNDATDNEQDRVDFDLKSDGDDGEDIEMGEASYAPTNDED</sequence>
<proteinExistence type="predicted"/>
<feature type="compositionally biased region" description="Basic and acidic residues" evidence="1">
    <location>
        <begin position="90"/>
        <end position="102"/>
    </location>
</feature>
<feature type="compositionally biased region" description="Acidic residues" evidence="1">
    <location>
        <begin position="76"/>
        <end position="89"/>
    </location>
</feature>
<name>A0ABS8WMA9_DATST</name>
<evidence type="ECO:0000313" key="3">
    <source>
        <dbReference type="Proteomes" id="UP000823775"/>
    </source>
</evidence>
<protein>
    <submittedName>
        <fullName evidence="2">Uncharacterized protein</fullName>
    </submittedName>
</protein>
<organism evidence="2 3">
    <name type="scientific">Datura stramonium</name>
    <name type="common">Jimsonweed</name>
    <name type="synonym">Common thornapple</name>
    <dbReference type="NCBI Taxonomy" id="4076"/>
    <lineage>
        <taxon>Eukaryota</taxon>
        <taxon>Viridiplantae</taxon>
        <taxon>Streptophyta</taxon>
        <taxon>Embryophyta</taxon>
        <taxon>Tracheophyta</taxon>
        <taxon>Spermatophyta</taxon>
        <taxon>Magnoliopsida</taxon>
        <taxon>eudicotyledons</taxon>
        <taxon>Gunneridae</taxon>
        <taxon>Pentapetalae</taxon>
        <taxon>asterids</taxon>
        <taxon>lamiids</taxon>
        <taxon>Solanales</taxon>
        <taxon>Solanaceae</taxon>
        <taxon>Solanoideae</taxon>
        <taxon>Datureae</taxon>
        <taxon>Datura</taxon>
    </lineage>
</organism>
<gene>
    <name evidence="2" type="ORF">HAX54_051365</name>
</gene>
<feature type="region of interest" description="Disordered" evidence="1">
    <location>
        <begin position="71"/>
        <end position="122"/>
    </location>
</feature>
<dbReference type="EMBL" id="JACEIK010009129">
    <property type="protein sequence ID" value="MCE3051990.1"/>
    <property type="molecule type" value="Genomic_DNA"/>
</dbReference>
<reference evidence="2 3" key="1">
    <citation type="journal article" date="2021" name="BMC Genomics">
        <title>Datura genome reveals duplications of psychoactive alkaloid biosynthetic genes and high mutation rate following tissue culture.</title>
        <authorList>
            <person name="Rajewski A."/>
            <person name="Carter-House D."/>
            <person name="Stajich J."/>
            <person name="Litt A."/>
        </authorList>
    </citation>
    <scope>NUCLEOTIDE SEQUENCE [LARGE SCALE GENOMIC DNA]</scope>
    <source>
        <strain evidence="2">AR-01</strain>
    </source>
</reference>
<evidence type="ECO:0000256" key="1">
    <source>
        <dbReference type="SAM" id="MobiDB-lite"/>
    </source>
</evidence>
<feature type="compositionally biased region" description="Polar residues" evidence="1">
    <location>
        <begin position="12"/>
        <end position="31"/>
    </location>
</feature>
<keyword evidence="3" id="KW-1185">Reference proteome</keyword>
<accession>A0ABS8WMA9</accession>
<feature type="region of interest" description="Disordered" evidence="1">
    <location>
        <begin position="1"/>
        <end position="36"/>
    </location>
</feature>